<dbReference type="EMBL" id="GETE01000899">
    <property type="protein sequence ID" value="JAT78868.1"/>
    <property type="molecule type" value="Transcribed_RNA"/>
</dbReference>
<dbReference type="AlphaFoldDB" id="A0A1D2AI89"/>
<evidence type="ECO:0000313" key="2">
    <source>
        <dbReference type="EMBL" id="JAT78868.1"/>
    </source>
</evidence>
<feature type="non-terminal residue" evidence="2">
    <location>
        <position position="1"/>
    </location>
</feature>
<organism evidence="2">
    <name type="scientific">Ornithodoros brasiliensis</name>
    <name type="common">Mouro tick</name>
    <dbReference type="NCBI Taxonomy" id="888526"/>
    <lineage>
        <taxon>Eukaryota</taxon>
        <taxon>Metazoa</taxon>
        <taxon>Ecdysozoa</taxon>
        <taxon>Arthropoda</taxon>
        <taxon>Chelicerata</taxon>
        <taxon>Arachnida</taxon>
        <taxon>Acari</taxon>
        <taxon>Parasitiformes</taxon>
        <taxon>Ixodida</taxon>
        <taxon>Ixodoidea</taxon>
        <taxon>Argasidae</taxon>
        <taxon>Ornithodorinae</taxon>
        <taxon>Ornithodoros</taxon>
    </lineage>
</organism>
<sequence length="84" mass="9759">DNEEQPRPATNMNETNTQPSERQSTMKQKKLTKKAMCATLASFMNFFSFTESCLEHSIFNMSSRHLKIDVRNEMSTTRLVDGYF</sequence>
<reference evidence="2" key="1">
    <citation type="submission" date="2016-07" db="EMBL/GenBank/DDBJ databases">
        <title>Salivary Glands transcriptome analysis on engorged females of Ornithodoros brasiliensis (Acari:Argasidae).</title>
        <authorList>
            <person name="Simons S.M."/>
            <person name="Carvalho E."/>
            <person name="Junqueira-de-Azevedo I."/>
            <person name="Ho P.L."/>
            <person name="Giovanni D."/>
            <person name="Mendonca R."/>
            <person name="Onofrio V."/>
            <person name="Landulfo G."/>
            <person name="Ramirez D."/>
            <person name="Barros-Battesti D."/>
        </authorList>
    </citation>
    <scope>NUCLEOTIDE SEQUENCE</scope>
    <source>
        <strain evidence="2">Female</strain>
        <tissue evidence="2">Salivary gland</tissue>
    </source>
</reference>
<proteinExistence type="predicted"/>
<evidence type="ECO:0000256" key="1">
    <source>
        <dbReference type="SAM" id="MobiDB-lite"/>
    </source>
</evidence>
<accession>A0A1D2AI89</accession>
<feature type="region of interest" description="Disordered" evidence="1">
    <location>
        <begin position="1"/>
        <end position="31"/>
    </location>
</feature>
<protein>
    <submittedName>
        <fullName evidence="2">Uncharacterized protein</fullName>
    </submittedName>
</protein>
<name>A0A1D2AI89_ORNBR</name>
<feature type="compositionally biased region" description="Polar residues" evidence="1">
    <location>
        <begin position="8"/>
        <end position="26"/>
    </location>
</feature>